<gene>
    <name evidence="13" type="ORF">SPHA_64570</name>
</gene>
<dbReference type="GO" id="GO:0060271">
    <property type="term" value="P:cilium assembly"/>
    <property type="evidence" value="ECO:0007669"/>
    <property type="project" value="TreeGrafter"/>
</dbReference>
<dbReference type="GO" id="GO:0060170">
    <property type="term" value="C:ciliary membrane"/>
    <property type="evidence" value="ECO:0007669"/>
    <property type="project" value="UniProtKB-SubCell"/>
</dbReference>
<comment type="function">
    <text evidence="11">Transmembrane component of the tectonic-like complex, a complex localized at the transition zone of primary cilia and acting as a barrier that prevents diffusion of transmembrane proteins between the cilia and plasma membranes. Required for ciliogenesis and sonic hedgehog/SHH signaling.</text>
</comment>
<dbReference type="Pfam" id="PF10149">
    <property type="entry name" value="TM231"/>
    <property type="match status" value="1"/>
</dbReference>
<dbReference type="GO" id="GO:0035869">
    <property type="term" value="C:ciliary transition zone"/>
    <property type="evidence" value="ECO:0007669"/>
    <property type="project" value="TreeGrafter"/>
</dbReference>
<dbReference type="AlphaFoldDB" id="A0A812E196"/>
<dbReference type="PANTHER" id="PTHR14605">
    <property type="entry name" value="CHST5 PROTEIN"/>
    <property type="match status" value="1"/>
</dbReference>
<keyword evidence="6 12" id="KW-1133">Transmembrane helix</keyword>
<evidence type="ECO:0000256" key="2">
    <source>
        <dbReference type="ARBA" id="ARBA00009082"/>
    </source>
</evidence>
<evidence type="ECO:0000313" key="14">
    <source>
        <dbReference type="Proteomes" id="UP000597762"/>
    </source>
</evidence>
<dbReference type="EMBL" id="CAHIKZ030004639">
    <property type="protein sequence ID" value="CAE1313410.1"/>
    <property type="molecule type" value="Genomic_DNA"/>
</dbReference>
<protein>
    <recommendedName>
        <fullName evidence="3">Transmembrane protein 231</fullName>
    </recommendedName>
</protein>
<name>A0A812E196_ACAPH</name>
<evidence type="ECO:0000256" key="4">
    <source>
        <dbReference type="ARBA" id="ARBA00022475"/>
    </source>
</evidence>
<comment type="caution">
    <text evidence="13">The sequence shown here is derived from an EMBL/GenBank/DDBJ whole genome shotgun (WGS) entry which is preliminary data.</text>
</comment>
<sequence>MAIYNVFSHPVLHQYKTHVFSKATVIQVLTILLTFILPLIIVYRSDGLWIREIRYREQPKITFKKELIFLLHLSTNQSYVTYSTFQNYNNLQQQFLRIPLIKAFEEDITGNGLSDGLQLNLEIPLFDSEQVVGVEMLLFFTYKLQKFSSLFMDCMAYIQHSFAVAGAKLQIFGNLQIRQKNLLLNKGTNRKYDVPIVDSSSIFSDAYDLSQILEQYTQRNVTTELVAPYYTWIVGRGAGRPFIISASIKYPEDEFVISVPVKVGLGSICVCLGAVHHHF</sequence>
<evidence type="ECO:0000313" key="13">
    <source>
        <dbReference type="EMBL" id="CAE1313410.1"/>
    </source>
</evidence>
<keyword evidence="10" id="KW-0966">Cell projection</keyword>
<comment type="similarity">
    <text evidence="2">Belongs to the TMEM231 family.</text>
</comment>
<reference evidence="13" key="1">
    <citation type="submission" date="2021-01" db="EMBL/GenBank/DDBJ databases">
        <authorList>
            <person name="Li R."/>
            <person name="Bekaert M."/>
        </authorList>
    </citation>
    <scope>NUCLEOTIDE SEQUENCE</scope>
    <source>
        <strain evidence="13">Farmed</strain>
    </source>
</reference>
<dbReference type="PANTHER" id="PTHR14605:SF1">
    <property type="entry name" value="TRANSMEMBRANE PROTEIN 231"/>
    <property type="match status" value="1"/>
</dbReference>
<evidence type="ECO:0000256" key="9">
    <source>
        <dbReference type="ARBA" id="ARBA00023180"/>
    </source>
</evidence>
<proteinExistence type="inferred from homology"/>
<evidence type="ECO:0000256" key="1">
    <source>
        <dbReference type="ARBA" id="ARBA00004272"/>
    </source>
</evidence>
<keyword evidence="7" id="KW-0969">Cilium</keyword>
<evidence type="ECO:0000256" key="12">
    <source>
        <dbReference type="SAM" id="Phobius"/>
    </source>
</evidence>
<evidence type="ECO:0000256" key="3">
    <source>
        <dbReference type="ARBA" id="ARBA00015087"/>
    </source>
</evidence>
<evidence type="ECO:0000256" key="10">
    <source>
        <dbReference type="ARBA" id="ARBA00023273"/>
    </source>
</evidence>
<feature type="transmembrane region" description="Helical" evidence="12">
    <location>
        <begin position="20"/>
        <end position="43"/>
    </location>
</feature>
<dbReference type="GO" id="GO:0032880">
    <property type="term" value="P:regulation of protein localization"/>
    <property type="evidence" value="ECO:0007669"/>
    <property type="project" value="TreeGrafter"/>
</dbReference>
<keyword evidence="4" id="KW-1003">Cell membrane</keyword>
<dbReference type="InterPro" id="IPR019306">
    <property type="entry name" value="TMEM231"/>
</dbReference>
<keyword evidence="9" id="KW-0325">Glycoprotein</keyword>
<evidence type="ECO:0000256" key="11">
    <source>
        <dbReference type="ARBA" id="ARBA00024803"/>
    </source>
</evidence>
<evidence type="ECO:0000256" key="7">
    <source>
        <dbReference type="ARBA" id="ARBA00023069"/>
    </source>
</evidence>
<evidence type="ECO:0000256" key="6">
    <source>
        <dbReference type="ARBA" id="ARBA00022989"/>
    </source>
</evidence>
<evidence type="ECO:0000256" key="5">
    <source>
        <dbReference type="ARBA" id="ARBA00022692"/>
    </source>
</evidence>
<keyword evidence="5 12" id="KW-0812">Transmembrane</keyword>
<evidence type="ECO:0000256" key="8">
    <source>
        <dbReference type="ARBA" id="ARBA00023136"/>
    </source>
</evidence>
<accession>A0A812E196</accession>
<comment type="subcellular location">
    <subcellularLocation>
        <location evidence="1">Cell projection</location>
        <location evidence="1">Cilium membrane</location>
        <topology evidence="1">Multi-pass membrane protein</topology>
    </subcellularLocation>
</comment>
<dbReference type="Proteomes" id="UP000597762">
    <property type="component" value="Unassembled WGS sequence"/>
</dbReference>
<keyword evidence="14" id="KW-1185">Reference proteome</keyword>
<keyword evidence="8 12" id="KW-0472">Membrane</keyword>
<organism evidence="13 14">
    <name type="scientific">Acanthosepion pharaonis</name>
    <name type="common">Pharaoh cuttlefish</name>
    <name type="synonym">Sepia pharaonis</name>
    <dbReference type="NCBI Taxonomy" id="158019"/>
    <lineage>
        <taxon>Eukaryota</taxon>
        <taxon>Metazoa</taxon>
        <taxon>Spiralia</taxon>
        <taxon>Lophotrochozoa</taxon>
        <taxon>Mollusca</taxon>
        <taxon>Cephalopoda</taxon>
        <taxon>Coleoidea</taxon>
        <taxon>Decapodiformes</taxon>
        <taxon>Sepiida</taxon>
        <taxon>Sepiina</taxon>
        <taxon>Sepiidae</taxon>
        <taxon>Acanthosepion</taxon>
    </lineage>
</organism>
<dbReference type="OrthoDB" id="426438at2759"/>